<dbReference type="InterPro" id="IPR033658">
    <property type="entry name" value="GRX_PICOT-like"/>
</dbReference>
<dbReference type="GO" id="GO:0046872">
    <property type="term" value="F:metal ion binding"/>
    <property type="evidence" value="ECO:0007669"/>
    <property type="project" value="UniProtKB-KW"/>
</dbReference>
<dbReference type="Gene3D" id="3.40.30.10">
    <property type="entry name" value="Glutaredoxin"/>
    <property type="match status" value="1"/>
</dbReference>
<keyword evidence="2 9" id="KW-0001">2Fe-2S</keyword>
<feature type="binding site" evidence="8">
    <location>
        <begin position="84"/>
        <end position="85"/>
    </location>
    <ligand>
        <name>glutathione</name>
        <dbReference type="ChEBI" id="CHEBI:57925"/>
    </ligand>
</feature>
<evidence type="ECO:0000256" key="3">
    <source>
        <dbReference type="ARBA" id="ARBA00022723"/>
    </source>
</evidence>
<keyword evidence="6" id="KW-0676">Redox-active center</keyword>
<evidence type="ECO:0000256" key="8">
    <source>
        <dbReference type="PIRSR" id="PIRSR005894-1"/>
    </source>
</evidence>
<gene>
    <name evidence="11" type="ORF">LNTAR_24329</name>
</gene>
<feature type="domain" description="Glutaredoxin" evidence="10">
    <location>
        <begin position="17"/>
        <end position="81"/>
    </location>
</feature>
<dbReference type="InterPro" id="IPR014434">
    <property type="entry name" value="Monothiol_GRX"/>
</dbReference>
<dbReference type="CDD" id="cd03028">
    <property type="entry name" value="GRX_PICOT_like"/>
    <property type="match status" value="1"/>
</dbReference>
<keyword evidence="3 9" id="KW-0479">Metal-binding</keyword>
<dbReference type="InterPro" id="IPR036249">
    <property type="entry name" value="Thioredoxin-like_sf"/>
</dbReference>
<sequence>MSDINATIKAELEAHPIKLFMKGVPAMPQCGFSQTVIQILSFYDVEYSSMNILENPEFRQGLKDYFEWPTFPQLVVNGELVGGCDIIMELHENGELQEVLDSAKK</sequence>
<name>A6DQ54_9BACT</name>
<comment type="similarity">
    <text evidence="1 7">Belongs to the glutaredoxin family. Monothiol subfamily.</text>
</comment>
<dbReference type="NCBIfam" id="TIGR00365">
    <property type="entry name" value="Grx4 family monothiol glutaredoxin"/>
    <property type="match status" value="1"/>
</dbReference>
<dbReference type="Proteomes" id="UP000004947">
    <property type="component" value="Unassembled WGS sequence"/>
</dbReference>
<dbReference type="InterPro" id="IPR004480">
    <property type="entry name" value="Monothiol_GRX-rel"/>
</dbReference>
<feature type="binding site" evidence="8">
    <location>
        <position position="71"/>
    </location>
    <ligand>
        <name>glutathione</name>
        <dbReference type="ChEBI" id="CHEBI:57925"/>
    </ligand>
</feature>
<dbReference type="SUPFAM" id="SSF52833">
    <property type="entry name" value="Thioredoxin-like"/>
    <property type="match status" value="1"/>
</dbReference>
<keyword evidence="12" id="KW-1185">Reference proteome</keyword>
<evidence type="ECO:0000313" key="12">
    <source>
        <dbReference type="Proteomes" id="UP000004947"/>
    </source>
</evidence>
<dbReference type="PIRSF" id="PIRSF005894">
    <property type="entry name" value="Monothiol_GRX"/>
    <property type="match status" value="1"/>
</dbReference>
<evidence type="ECO:0000256" key="2">
    <source>
        <dbReference type="ARBA" id="ARBA00022714"/>
    </source>
</evidence>
<dbReference type="PANTHER" id="PTHR10293">
    <property type="entry name" value="GLUTAREDOXIN FAMILY MEMBER"/>
    <property type="match status" value="1"/>
</dbReference>
<evidence type="ECO:0000256" key="5">
    <source>
        <dbReference type="ARBA" id="ARBA00023014"/>
    </source>
</evidence>
<evidence type="ECO:0000259" key="10">
    <source>
        <dbReference type="Pfam" id="PF00462"/>
    </source>
</evidence>
<dbReference type="GO" id="GO:0051537">
    <property type="term" value="F:2 iron, 2 sulfur cluster binding"/>
    <property type="evidence" value="ECO:0007669"/>
    <property type="project" value="UniProtKB-KW"/>
</dbReference>
<dbReference type="GO" id="GO:0015036">
    <property type="term" value="F:disulfide oxidoreductase activity"/>
    <property type="evidence" value="ECO:0007669"/>
    <property type="project" value="InterPro"/>
</dbReference>
<feature type="binding site" evidence="8">
    <location>
        <position position="22"/>
    </location>
    <ligand>
        <name>glutathione</name>
        <dbReference type="ChEBI" id="CHEBI:57925"/>
    </ligand>
</feature>
<protein>
    <recommendedName>
        <fullName evidence="7">Glutaredoxin</fullName>
    </recommendedName>
</protein>
<feature type="binding site" evidence="9">
    <location>
        <position position="30"/>
    </location>
    <ligand>
        <name>[2Fe-2S] cluster</name>
        <dbReference type="ChEBI" id="CHEBI:190135"/>
        <note>ligand shared between dimeric partners</note>
    </ligand>
</feature>
<organism evidence="11 12">
    <name type="scientific">Lentisphaera araneosa HTCC2155</name>
    <dbReference type="NCBI Taxonomy" id="313628"/>
    <lineage>
        <taxon>Bacteria</taxon>
        <taxon>Pseudomonadati</taxon>
        <taxon>Lentisphaerota</taxon>
        <taxon>Lentisphaeria</taxon>
        <taxon>Lentisphaerales</taxon>
        <taxon>Lentisphaeraceae</taxon>
        <taxon>Lentisphaera</taxon>
    </lineage>
</organism>
<dbReference type="EMBL" id="ABCK01000018">
    <property type="protein sequence ID" value="EDM26295.1"/>
    <property type="molecule type" value="Genomic_DNA"/>
</dbReference>
<evidence type="ECO:0000256" key="1">
    <source>
        <dbReference type="ARBA" id="ARBA00009630"/>
    </source>
</evidence>
<feature type="binding site" evidence="8">
    <location>
        <position position="59"/>
    </location>
    <ligand>
        <name>glutathione</name>
        <dbReference type="ChEBI" id="CHEBI:57925"/>
    </ligand>
</feature>
<dbReference type="InterPro" id="IPR002109">
    <property type="entry name" value="Glutaredoxin"/>
</dbReference>
<evidence type="ECO:0000256" key="4">
    <source>
        <dbReference type="ARBA" id="ARBA00023004"/>
    </source>
</evidence>
<dbReference type="OrthoDB" id="9804115at2"/>
<dbReference type="eggNOG" id="COG0278">
    <property type="taxonomic scope" value="Bacteria"/>
</dbReference>
<dbReference type="AlphaFoldDB" id="A6DQ54"/>
<accession>A6DQ54</accession>
<keyword evidence="5 9" id="KW-0411">Iron-sulfur</keyword>
<dbReference type="PANTHER" id="PTHR10293:SF16">
    <property type="entry name" value="GLUTAREDOXIN-RELATED PROTEIN 5, MITOCHONDRIAL"/>
    <property type="match status" value="1"/>
</dbReference>
<reference evidence="11 12" key="1">
    <citation type="journal article" date="2010" name="J. Bacteriol.">
        <title>Genome sequence of Lentisphaera araneosa HTCC2155T, the type species of the order Lentisphaerales in the phylum Lentisphaerae.</title>
        <authorList>
            <person name="Thrash J.C."/>
            <person name="Cho J.C."/>
            <person name="Vergin K.L."/>
            <person name="Morris R.M."/>
            <person name="Giovannoni S.J."/>
        </authorList>
    </citation>
    <scope>NUCLEOTIDE SEQUENCE [LARGE SCALE GENOMIC DNA]</scope>
    <source>
        <strain evidence="11 12">HTCC2155</strain>
    </source>
</reference>
<dbReference type="STRING" id="313628.LNTAR_24329"/>
<evidence type="ECO:0000256" key="7">
    <source>
        <dbReference type="PIRNR" id="PIRNR005894"/>
    </source>
</evidence>
<evidence type="ECO:0000256" key="6">
    <source>
        <dbReference type="ARBA" id="ARBA00023284"/>
    </source>
</evidence>
<evidence type="ECO:0000256" key="9">
    <source>
        <dbReference type="PIRSR" id="PIRSR005894-2"/>
    </source>
</evidence>
<dbReference type="RefSeq" id="WP_007279983.1">
    <property type="nucleotide sequence ID" value="NZ_ABCK01000018.1"/>
</dbReference>
<dbReference type="FunFam" id="3.40.30.10:FF:000005">
    <property type="entry name" value="Glutaredoxin 5"/>
    <property type="match status" value="1"/>
</dbReference>
<dbReference type="PROSITE" id="PS51354">
    <property type="entry name" value="GLUTAREDOXIN_2"/>
    <property type="match status" value="1"/>
</dbReference>
<dbReference type="Pfam" id="PF00462">
    <property type="entry name" value="Glutaredoxin"/>
    <property type="match status" value="1"/>
</dbReference>
<comment type="caution">
    <text evidence="11">The sequence shown here is derived from an EMBL/GenBank/DDBJ whole genome shotgun (WGS) entry which is preliminary data.</text>
</comment>
<keyword evidence="4 9" id="KW-0408">Iron</keyword>
<evidence type="ECO:0000313" key="11">
    <source>
        <dbReference type="EMBL" id="EDM26295.1"/>
    </source>
</evidence>
<proteinExistence type="inferred from homology"/>